<dbReference type="InterPro" id="IPR029021">
    <property type="entry name" value="Prot-tyrosine_phosphatase-like"/>
</dbReference>
<sequence>MEPSLRSETRKKVAEDVGCEAGDEVRASQRDIDLELGIRPRPGWVIEERYDMRREMQSIVPNLFLGPYSCARDRPLLLTHGVTHLLCILDEREARIMRVVHPDLVYHFINVSDSFSENLIPHFPAAREFLQQALANSSHKVLVYCNNGMSRSPCFVIAYLMEILNWDFPTAYGYVQNRRFCISPNDNFKLQLKEYQPIHRARMAFMNQSSRPDDASSASNQDANGAHGMQRHGAKRRQYEEDDEYADHYGSAMNESSSRSTARGDIEMG</sequence>
<accession>A0A507EYM6</accession>
<evidence type="ECO:0000256" key="1">
    <source>
        <dbReference type="ARBA" id="ARBA00009649"/>
    </source>
</evidence>
<name>A0A507EYM6_9FUNG</name>
<protein>
    <submittedName>
        <fullName evidence="5">Uncharacterized protein</fullName>
    </submittedName>
</protein>
<feature type="domain" description="Tyrosine-protein phosphatase" evidence="3">
    <location>
        <begin position="55"/>
        <end position="201"/>
    </location>
</feature>
<organism evidence="5 6">
    <name type="scientific">Chytriomyces confervae</name>
    <dbReference type="NCBI Taxonomy" id="246404"/>
    <lineage>
        <taxon>Eukaryota</taxon>
        <taxon>Fungi</taxon>
        <taxon>Fungi incertae sedis</taxon>
        <taxon>Chytridiomycota</taxon>
        <taxon>Chytridiomycota incertae sedis</taxon>
        <taxon>Chytridiomycetes</taxon>
        <taxon>Chytridiales</taxon>
        <taxon>Chytriomycetaceae</taxon>
        <taxon>Chytriomyces</taxon>
    </lineage>
</organism>
<dbReference type="InterPro" id="IPR000340">
    <property type="entry name" value="Dual-sp_phosphatase_cat-dom"/>
</dbReference>
<feature type="domain" description="Tyrosine specific protein phosphatases" evidence="4">
    <location>
        <begin position="127"/>
        <end position="179"/>
    </location>
</feature>
<dbReference type="EMBL" id="QEAP01000329">
    <property type="protein sequence ID" value="TPX68994.1"/>
    <property type="molecule type" value="Genomic_DNA"/>
</dbReference>
<comment type="similarity">
    <text evidence="1">Belongs to the protein-tyrosine phosphatase family. Non-receptor class subfamily.</text>
</comment>
<dbReference type="AlphaFoldDB" id="A0A507EYM6"/>
<comment type="caution">
    <text evidence="5">The sequence shown here is derived from an EMBL/GenBank/DDBJ whole genome shotgun (WGS) entry which is preliminary data.</text>
</comment>
<dbReference type="SUPFAM" id="SSF52799">
    <property type="entry name" value="(Phosphotyrosine protein) phosphatases II"/>
    <property type="match status" value="1"/>
</dbReference>
<dbReference type="Pfam" id="PF00782">
    <property type="entry name" value="DSPc"/>
    <property type="match status" value="1"/>
</dbReference>
<dbReference type="OrthoDB" id="2017893at2759"/>
<dbReference type="GO" id="GO:0062026">
    <property type="term" value="P:negative regulation of SCF-dependent proteasomal ubiquitin-dependent catabolic process"/>
    <property type="evidence" value="ECO:0007669"/>
    <property type="project" value="TreeGrafter"/>
</dbReference>
<evidence type="ECO:0000256" key="2">
    <source>
        <dbReference type="SAM" id="MobiDB-lite"/>
    </source>
</evidence>
<dbReference type="PROSITE" id="PS50056">
    <property type="entry name" value="TYR_PHOSPHATASE_2"/>
    <property type="match status" value="1"/>
</dbReference>
<gene>
    <name evidence="5" type="ORF">CcCBS67573_g06970</name>
</gene>
<dbReference type="GO" id="GO:0005654">
    <property type="term" value="C:nucleoplasm"/>
    <property type="evidence" value="ECO:0007669"/>
    <property type="project" value="TreeGrafter"/>
</dbReference>
<dbReference type="Gene3D" id="3.90.190.10">
    <property type="entry name" value="Protein tyrosine phosphatase superfamily"/>
    <property type="match status" value="1"/>
</dbReference>
<dbReference type="PANTHER" id="PTHR46588:SF1">
    <property type="entry name" value="SERINE_THREONINE_TYROSINE-INTERACTING PROTEIN"/>
    <property type="match status" value="1"/>
</dbReference>
<proteinExistence type="inferred from homology"/>
<evidence type="ECO:0000313" key="5">
    <source>
        <dbReference type="EMBL" id="TPX68994.1"/>
    </source>
</evidence>
<dbReference type="InterPro" id="IPR020422">
    <property type="entry name" value="TYR_PHOSPHATASE_DUAL_dom"/>
</dbReference>
<dbReference type="PANTHER" id="PTHR46588">
    <property type="entry name" value="SERINE/THREONINE/TYROSINE-INTERACTING PROTEIN"/>
    <property type="match status" value="1"/>
</dbReference>
<dbReference type="Proteomes" id="UP000320333">
    <property type="component" value="Unassembled WGS sequence"/>
</dbReference>
<evidence type="ECO:0000259" key="4">
    <source>
        <dbReference type="PROSITE" id="PS50056"/>
    </source>
</evidence>
<dbReference type="InterPro" id="IPR000387">
    <property type="entry name" value="Tyr_Pase_dom"/>
</dbReference>
<keyword evidence="6" id="KW-1185">Reference proteome</keyword>
<evidence type="ECO:0000259" key="3">
    <source>
        <dbReference type="PROSITE" id="PS50054"/>
    </source>
</evidence>
<evidence type="ECO:0000313" key="6">
    <source>
        <dbReference type="Proteomes" id="UP000320333"/>
    </source>
</evidence>
<feature type="region of interest" description="Disordered" evidence="2">
    <location>
        <begin position="209"/>
        <end position="269"/>
    </location>
</feature>
<dbReference type="GO" id="GO:0070372">
    <property type="term" value="P:regulation of ERK1 and ERK2 cascade"/>
    <property type="evidence" value="ECO:0007669"/>
    <property type="project" value="TreeGrafter"/>
</dbReference>
<reference evidence="5 6" key="1">
    <citation type="journal article" date="2019" name="Sci. Rep.">
        <title>Comparative genomics of chytrid fungi reveal insights into the obligate biotrophic and pathogenic lifestyle of Synchytrium endobioticum.</title>
        <authorList>
            <person name="van de Vossenberg B.T.L.H."/>
            <person name="Warris S."/>
            <person name="Nguyen H.D.T."/>
            <person name="van Gent-Pelzer M.P.E."/>
            <person name="Joly D.L."/>
            <person name="van de Geest H.C."/>
            <person name="Bonants P.J.M."/>
            <person name="Smith D.S."/>
            <person name="Levesque C.A."/>
            <person name="van der Lee T.A.J."/>
        </authorList>
    </citation>
    <scope>NUCLEOTIDE SEQUENCE [LARGE SCALE GENOMIC DNA]</scope>
    <source>
        <strain evidence="5 6">CBS 675.73</strain>
    </source>
</reference>
<dbReference type="GO" id="GO:1990444">
    <property type="term" value="F:F-box domain binding"/>
    <property type="evidence" value="ECO:0007669"/>
    <property type="project" value="TreeGrafter"/>
</dbReference>
<dbReference type="InterPro" id="IPR052449">
    <property type="entry name" value="STYX-Interacting_Phosphatase"/>
</dbReference>
<dbReference type="SMART" id="SM00195">
    <property type="entry name" value="DSPc"/>
    <property type="match status" value="1"/>
</dbReference>
<dbReference type="PROSITE" id="PS50054">
    <property type="entry name" value="TYR_PHOSPHATASE_DUAL"/>
    <property type="match status" value="1"/>
</dbReference>
<feature type="compositionally biased region" description="Polar residues" evidence="2">
    <location>
        <begin position="209"/>
        <end position="223"/>
    </location>
</feature>
<dbReference type="GO" id="GO:0005737">
    <property type="term" value="C:cytoplasm"/>
    <property type="evidence" value="ECO:0007669"/>
    <property type="project" value="TreeGrafter"/>
</dbReference>
<dbReference type="STRING" id="246404.A0A507EYM6"/>
<dbReference type="GO" id="GO:0140096">
    <property type="term" value="F:catalytic activity, acting on a protein"/>
    <property type="evidence" value="ECO:0007669"/>
    <property type="project" value="UniProtKB-ARBA"/>
</dbReference>